<keyword evidence="3" id="KW-0731">Sigma factor</keyword>
<dbReference type="Gene3D" id="1.10.10.10">
    <property type="entry name" value="Winged helix-like DNA-binding domain superfamily/Winged helix DNA-binding domain"/>
    <property type="match status" value="1"/>
</dbReference>
<dbReference type="Gene3D" id="1.10.1740.10">
    <property type="match status" value="1"/>
</dbReference>
<comment type="similarity">
    <text evidence="1">Belongs to the sigma-70 factor family. ECF subfamily.</text>
</comment>
<protein>
    <submittedName>
        <fullName evidence="8">RNA polymerase sigma-70 factor (ECF subfamily)</fullName>
    </submittedName>
</protein>
<dbReference type="Proteomes" id="UP000545286">
    <property type="component" value="Unassembled WGS sequence"/>
</dbReference>
<dbReference type="InterPro" id="IPR007630">
    <property type="entry name" value="RNA_pol_sigma70_r4"/>
</dbReference>
<evidence type="ECO:0000313" key="9">
    <source>
        <dbReference type="Proteomes" id="UP000545286"/>
    </source>
</evidence>
<dbReference type="SUPFAM" id="SSF88659">
    <property type="entry name" value="Sigma3 and sigma4 domains of RNA polymerase sigma factors"/>
    <property type="match status" value="1"/>
</dbReference>
<feature type="domain" description="RNA polymerase sigma-70 region 4" evidence="7">
    <location>
        <begin position="118"/>
        <end position="166"/>
    </location>
</feature>
<keyword evidence="2" id="KW-0805">Transcription regulation</keyword>
<keyword evidence="5" id="KW-0804">Transcription</keyword>
<evidence type="ECO:0000259" key="6">
    <source>
        <dbReference type="Pfam" id="PF04542"/>
    </source>
</evidence>
<dbReference type="AlphaFoldDB" id="A0A7W4UR06"/>
<dbReference type="GO" id="GO:0003677">
    <property type="term" value="F:DNA binding"/>
    <property type="evidence" value="ECO:0007669"/>
    <property type="project" value="UniProtKB-KW"/>
</dbReference>
<evidence type="ECO:0000256" key="3">
    <source>
        <dbReference type="ARBA" id="ARBA00023082"/>
    </source>
</evidence>
<evidence type="ECO:0000256" key="2">
    <source>
        <dbReference type="ARBA" id="ARBA00023015"/>
    </source>
</evidence>
<keyword evidence="4" id="KW-0238">DNA-binding</keyword>
<dbReference type="GO" id="GO:0006352">
    <property type="term" value="P:DNA-templated transcription initiation"/>
    <property type="evidence" value="ECO:0007669"/>
    <property type="project" value="InterPro"/>
</dbReference>
<dbReference type="InterPro" id="IPR007627">
    <property type="entry name" value="RNA_pol_sigma70_r2"/>
</dbReference>
<evidence type="ECO:0000313" key="8">
    <source>
        <dbReference type="EMBL" id="MBB2959016.1"/>
    </source>
</evidence>
<name>A0A7W4UR06_9MICO</name>
<dbReference type="CDD" id="cd06171">
    <property type="entry name" value="Sigma70_r4"/>
    <property type="match status" value="1"/>
</dbReference>
<evidence type="ECO:0000256" key="5">
    <source>
        <dbReference type="ARBA" id="ARBA00023163"/>
    </source>
</evidence>
<sequence length="173" mass="19389">MRTATGSKEAFSTLYDLMAPRVLGLIRRVLVDQAQSEEVAQEVLLEIWQTAASYSPSKGKATSWMLTVAHRRAIDRVRASQASKDRDLKIGVRDFEGERDDVAESAEISIEHKRAQQALSKLSDQQREAVTLAYYGGLTQSEIAERLEVPLGTVKTRIRDGMNRLRRELGVES</sequence>
<accession>A0A7W4UR06</accession>
<dbReference type="Pfam" id="PF04545">
    <property type="entry name" value="Sigma70_r4"/>
    <property type="match status" value="1"/>
</dbReference>
<dbReference type="NCBIfam" id="TIGR02937">
    <property type="entry name" value="sigma70-ECF"/>
    <property type="match status" value="1"/>
</dbReference>
<proteinExistence type="inferred from homology"/>
<keyword evidence="9" id="KW-1185">Reference proteome</keyword>
<evidence type="ECO:0000256" key="4">
    <source>
        <dbReference type="ARBA" id="ARBA00023125"/>
    </source>
</evidence>
<dbReference type="InterPro" id="IPR036388">
    <property type="entry name" value="WH-like_DNA-bd_sf"/>
</dbReference>
<dbReference type="InterPro" id="IPR013325">
    <property type="entry name" value="RNA_pol_sigma_r2"/>
</dbReference>
<dbReference type="InterPro" id="IPR039425">
    <property type="entry name" value="RNA_pol_sigma-70-like"/>
</dbReference>
<dbReference type="EMBL" id="JACHWJ010000005">
    <property type="protein sequence ID" value="MBB2959016.1"/>
    <property type="molecule type" value="Genomic_DNA"/>
</dbReference>
<reference evidence="8 9" key="1">
    <citation type="submission" date="2020-08" db="EMBL/GenBank/DDBJ databases">
        <title>Sequencing the genomes of 1000 actinobacteria strains.</title>
        <authorList>
            <person name="Klenk H.-P."/>
        </authorList>
    </citation>
    <scope>NUCLEOTIDE SEQUENCE [LARGE SCALE GENOMIC DNA]</scope>
    <source>
        <strain evidence="8 9">DSM 20419</strain>
    </source>
</reference>
<dbReference type="PANTHER" id="PTHR43133">
    <property type="entry name" value="RNA POLYMERASE ECF-TYPE SIGMA FACTO"/>
    <property type="match status" value="1"/>
</dbReference>
<dbReference type="PANTHER" id="PTHR43133:SF66">
    <property type="entry name" value="ECF RNA POLYMERASE SIGMA FACTOR SIGK"/>
    <property type="match status" value="1"/>
</dbReference>
<dbReference type="InterPro" id="IPR014284">
    <property type="entry name" value="RNA_pol_sigma-70_dom"/>
</dbReference>
<evidence type="ECO:0000259" key="7">
    <source>
        <dbReference type="Pfam" id="PF04545"/>
    </source>
</evidence>
<dbReference type="Pfam" id="PF04542">
    <property type="entry name" value="Sigma70_r2"/>
    <property type="match status" value="1"/>
</dbReference>
<dbReference type="InterPro" id="IPR013324">
    <property type="entry name" value="RNA_pol_sigma_r3/r4-like"/>
</dbReference>
<dbReference type="GO" id="GO:0016987">
    <property type="term" value="F:sigma factor activity"/>
    <property type="evidence" value="ECO:0007669"/>
    <property type="project" value="UniProtKB-KW"/>
</dbReference>
<comment type="caution">
    <text evidence="8">The sequence shown here is derived from an EMBL/GenBank/DDBJ whole genome shotgun (WGS) entry which is preliminary data.</text>
</comment>
<gene>
    <name evidence="8" type="ORF">FHX72_003168</name>
</gene>
<dbReference type="NCBIfam" id="NF007228">
    <property type="entry name" value="PRK09646.1"/>
    <property type="match status" value="1"/>
</dbReference>
<evidence type="ECO:0000256" key="1">
    <source>
        <dbReference type="ARBA" id="ARBA00010641"/>
    </source>
</evidence>
<dbReference type="SUPFAM" id="SSF88946">
    <property type="entry name" value="Sigma2 domain of RNA polymerase sigma factors"/>
    <property type="match status" value="1"/>
</dbReference>
<feature type="domain" description="RNA polymerase sigma-70 region 2" evidence="6">
    <location>
        <begin position="14"/>
        <end position="81"/>
    </location>
</feature>
<organism evidence="8 9">
    <name type="scientific">Pseudoclavibacter helvolus</name>
    <dbReference type="NCBI Taxonomy" id="255205"/>
    <lineage>
        <taxon>Bacteria</taxon>
        <taxon>Bacillati</taxon>
        <taxon>Actinomycetota</taxon>
        <taxon>Actinomycetes</taxon>
        <taxon>Micrococcales</taxon>
        <taxon>Microbacteriaceae</taxon>
        <taxon>Pseudoclavibacter</taxon>
    </lineage>
</organism>